<evidence type="ECO:0000313" key="2">
    <source>
        <dbReference type="Proteomes" id="UP000287651"/>
    </source>
</evidence>
<protein>
    <submittedName>
        <fullName evidence="1">Uncharacterized protein</fullName>
    </submittedName>
</protein>
<dbReference type="Proteomes" id="UP000287651">
    <property type="component" value="Unassembled WGS sequence"/>
</dbReference>
<proteinExistence type="predicted"/>
<gene>
    <name evidence="1" type="ORF">B296_00057161</name>
</gene>
<dbReference type="EMBL" id="AMZH03017873">
    <property type="protein sequence ID" value="RRT42402.1"/>
    <property type="molecule type" value="Genomic_DNA"/>
</dbReference>
<organism evidence="1 2">
    <name type="scientific">Ensete ventricosum</name>
    <name type="common">Abyssinian banana</name>
    <name type="synonym">Musa ensete</name>
    <dbReference type="NCBI Taxonomy" id="4639"/>
    <lineage>
        <taxon>Eukaryota</taxon>
        <taxon>Viridiplantae</taxon>
        <taxon>Streptophyta</taxon>
        <taxon>Embryophyta</taxon>
        <taxon>Tracheophyta</taxon>
        <taxon>Spermatophyta</taxon>
        <taxon>Magnoliopsida</taxon>
        <taxon>Liliopsida</taxon>
        <taxon>Zingiberales</taxon>
        <taxon>Musaceae</taxon>
        <taxon>Ensete</taxon>
    </lineage>
</organism>
<comment type="caution">
    <text evidence="1">The sequence shown here is derived from an EMBL/GenBank/DDBJ whole genome shotgun (WGS) entry which is preliminary data.</text>
</comment>
<evidence type="ECO:0000313" key="1">
    <source>
        <dbReference type="EMBL" id="RRT42402.1"/>
    </source>
</evidence>
<dbReference type="AlphaFoldDB" id="A0A426XSI9"/>
<reference evidence="1 2" key="1">
    <citation type="journal article" date="2014" name="Agronomy (Basel)">
        <title>A Draft Genome Sequence for Ensete ventricosum, the Drought-Tolerant Tree Against Hunger.</title>
        <authorList>
            <person name="Harrison J."/>
            <person name="Moore K.A."/>
            <person name="Paszkiewicz K."/>
            <person name="Jones T."/>
            <person name="Grant M."/>
            <person name="Ambacheew D."/>
            <person name="Muzemil S."/>
            <person name="Studholme D.J."/>
        </authorList>
    </citation>
    <scope>NUCLEOTIDE SEQUENCE [LARGE SCALE GENOMIC DNA]</scope>
</reference>
<accession>A0A426XSI9</accession>
<sequence length="123" mass="13348">MDGLGPSVRRTHCGLPQSRASLPRIMKTQEDCILFSRNVYVNKRCDGRRARHGVHAVIPCSRRVRLSSSGHDRDRLAPLTVSQLVGTPFTTLGHTAVGFISEGGRGGQVPFCFFVSVGSKVAT</sequence>
<name>A0A426XSI9_ENSVE</name>